<dbReference type="OrthoDB" id="1647183at2759"/>
<organism evidence="1 2">
    <name type="scientific">Vanilla planifolia</name>
    <name type="common">Vanilla</name>
    <dbReference type="NCBI Taxonomy" id="51239"/>
    <lineage>
        <taxon>Eukaryota</taxon>
        <taxon>Viridiplantae</taxon>
        <taxon>Streptophyta</taxon>
        <taxon>Embryophyta</taxon>
        <taxon>Tracheophyta</taxon>
        <taxon>Spermatophyta</taxon>
        <taxon>Magnoliopsida</taxon>
        <taxon>Liliopsida</taxon>
        <taxon>Asparagales</taxon>
        <taxon>Orchidaceae</taxon>
        <taxon>Vanilloideae</taxon>
        <taxon>Vanilleae</taxon>
        <taxon>Vanilla</taxon>
    </lineage>
</organism>
<name>A0A835PL00_VANPL</name>
<accession>A0A835PL00</accession>
<reference evidence="1 2" key="1">
    <citation type="journal article" date="2020" name="Nat. Food">
        <title>A phased Vanilla planifolia genome enables genetic improvement of flavour and production.</title>
        <authorList>
            <person name="Hasing T."/>
            <person name="Tang H."/>
            <person name="Brym M."/>
            <person name="Khazi F."/>
            <person name="Huang T."/>
            <person name="Chambers A.H."/>
        </authorList>
    </citation>
    <scope>NUCLEOTIDE SEQUENCE [LARGE SCALE GENOMIC DNA]</scope>
    <source>
        <tissue evidence="1">Leaf</tissue>
    </source>
</reference>
<dbReference type="AlphaFoldDB" id="A0A835PL00"/>
<sequence>MEDKAKGIKRFEVEVVWNGPVELYQALMTDITIMNGQLRFTTGCDEWTVDGITSLGHSLKGFKMLGDEKDLEWMGERDKAKGIKRI</sequence>
<evidence type="ECO:0000313" key="1">
    <source>
        <dbReference type="EMBL" id="KAG0452142.1"/>
    </source>
</evidence>
<protein>
    <submittedName>
        <fullName evidence="1">Uncharacterized protein</fullName>
    </submittedName>
</protein>
<dbReference type="EMBL" id="JADCNL010000023">
    <property type="protein sequence ID" value="KAG0452142.1"/>
    <property type="molecule type" value="Genomic_DNA"/>
</dbReference>
<proteinExistence type="predicted"/>
<comment type="caution">
    <text evidence="1">The sequence shown here is derived from an EMBL/GenBank/DDBJ whole genome shotgun (WGS) entry which is preliminary data.</text>
</comment>
<gene>
    <name evidence="1" type="ORF">HPP92_026113</name>
</gene>
<dbReference type="Proteomes" id="UP000636800">
    <property type="component" value="Unassembled WGS sequence"/>
</dbReference>
<keyword evidence="2" id="KW-1185">Reference proteome</keyword>
<evidence type="ECO:0000313" key="2">
    <source>
        <dbReference type="Proteomes" id="UP000636800"/>
    </source>
</evidence>